<feature type="transmembrane region" description="Helical" evidence="2">
    <location>
        <begin position="183"/>
        <end position="204"/>
    </location>
</feature>
<feature type="region of interest" description="Disordered" evidence="1">
    <location>
        <begin position="1"/>
        <end position="24"/>
    </location>
</feature>
<comment type="caution">
    <text evidence="4">The sequence shown here is derived from an EMBL/GenBank/DDBJ whole genome shotgun (WGS) entry which is preliminary data.</text>
</comment>
<feature type="transmembrane region" description="Helical" evidence="2">
    <location>
        <begin position="241"/>
        <end position="260"/>
    </location>
</feature>
<protein>
    <submittedName>
        <fullName evidence="4">Phosphatase PAP2 family protein</fullName>
    </submittedName>
</protein>
<feature type="transmembrane region" description="Helical" evidence="2">
    <location>
        <begin position="157"/>
        <end position="176"/>
    </location>
</feature>
<organism evidence="4 5">
    <name type="scientific">Micromonospora musae</name>
    <dbReference type="NCBI Taxonomy" id="1894970"/>
    <lineage>
        <taxon>Bacteria</taxon>
        <taxon>Bacillati</taxon>
        <taxon>Actinomycetota</taxon>
        <taxon>Actinomycetes</taxon>
        <taxon>Micromonosporales</taxon>
        <taxon>Micromonosporaceae</taxon>
        <taxon>Micromonospora</taxon>
    </lineage>
</organism>
<feature type="transmembrane region" description="Helical" evidence="2">
    <location>
        <begin position="266"/>
        <end position="288"/>
    </location>
</feature>
<feature type="transmembrane region" description="Helical" evidence="2">
    <location>
        <begin position="90"/>
        <end position="112"/>
    </location>
</feature>
<proteinExistence type="predicted"/>
<feature type="region of interest" description="Disordered" evidence="1">
    <location>
        <begin position="299"/>
        <end position="327"/>
    </location>
</feature>
<name>A0A3A9YEN8_9ACTN</name>
<keyword evidence="2" id="KW-1133">Transmembrane helix</keyword>
<dbReference type="SMART" id="SM00014">
    <property type="entry name" value="acidPPc"/>
    <property type="match status" value="1"/>
</dbReference>
<accession>A0A3A9YEN8</accession>
<feature type="transmembrane region" description="Helical" evidence="2">
    <location>
        <begin position="119"/>
        <end position="137"/>
    </location>
</feature>
<dbReference type="AlphaFoldDB" id="A0A3A9YEN8"/>
<dbReference type="RefSeq" id="WP_120688183.1">
    <property type="nucleotide sequence ID" value="NZ_RAZT01000002.1"/>
</dbReference>
<evidence type="ECO:0000259" key="3">
    <source>
        <dbReference type="SMART" id="SM00014"/>
    </source>
</evidence>
<evidence type="ECO:0000256" key="2">
    <source>
        <dbReference type="SAM" id="Phobius"/>
    </source>
</evidence>
<evidence type="ECO:0000313" key="5">
    <source>
        <dbReference type="Proteomes" id="UP000275865"/>
    </source>
</evidence>
<dbReference type="InterPro" id="IPR000326">
    <property type="entry name" value="PAP2/HPO"/>
</dbReference>
<dbReference type="SUPFAM" id="SSF48317">
    <property type="entry name" value="Acid phosphatase/Vanadium-dependent haloperoxidase"/>
    <property type="match status" value="1"/>
</dbReference>
<dbReference type="EMBL" id="RAZT01000002">
    <property type="protein sequence ID" value="RKN35619.1"/>
    <property type="molecule type" value="Genomic_DNA"/>
</dbReference>
<feature type="transmembrane region" description="Helical" evidence="2">
    <location>
        <begin position="39"/>
        <end position="58"/>
    </location>
</feature>
<evidence type="ECO:0000256" key="1">
    <source>
        <dbReference type="SAM" id="MobiDB-lite"/>
    </source>
</evidence>
<sequence length="327" mass="32928">MRPPSPSVSATPLHPPVRPVPVRGSVPAGRAPAARLFRAGLGFLLVFALTAVAFVWTAPGQWLDGGLLPRAERGGGYEQPTGLVDPAKDVLAWFGDPLVLGLLLGGVLLVSAFTGRIRAGLAGTAVFGVAVLGAGLAKQVIVRPDLAVATSTTHNSFPSGHVAAAMALLLAVLLVLPARARWWVALPGAVGVSIVAAATMVAGWHRFSDVVGAVLLAAALFCPVAAALARPRIRAGSGLVGPVDVALGLVGLLAALPRLFRDAGGLFVAIAGAGGLVLLVVVTVLVVVDPVEFGGSGATAPEADGCGPDRRSEPARMINRATSAGMP</sequence>
<reference evidence="4 5" key="1">
    <citation type="submission" date="2018-09" db="EMBL/GenBank/DDBJ databases">
        <title>Micromonospora sp. nov. MS1-9, isolated from a root of Musa sp.</title>
        <authorList>
            <person name="Kuncharoen N."/>
            <person name="Kudo T."/>
            <person name="Ohkuma M."/>
            <person name="Yuki M."/>
            <person name="Tanasupawat S."/>
        </authorList>
    </citation>
    <scope>NUCLEOTIDE SEQUENCE [LARGE SCALE GENOMIC DNA]</scope>
    <source>
        <strain evidence="4 5">MS1-9</strain>
    </source>
</reference>
<keyword evidence="2" id="KW-0472">Membrane</keyword>
<gene>
    <name evidence="4" type="ORF">D7044_05670</name>
</gene>
<dbReference type="Proteomes" id="UP000275865">
    <property type="component" value="Unassembled WGS sequence"/>
</dbReference>
<feature type="domain" description="Phosphatidic acid phosphatase type 2/haloperoxidase" evidence="3">
    <location>
        <begin position="127"/>
        <end position="225"/>
    </location>
</feature>
<feature type="transmembrane region" description="Helical" evidence="2">
    <location>
        <begin position="210"/>
        <end position="229"/>
    </location>
</feature>
<dbReference type="Gene3D" id="1.20.144.10">
    <property type="entry name" value="Phosphatidic acid phosphatase type 2/haloperoxidase"/>
    <property type="match status" value="1"/>
</dbReference>
<dbReference type="InterPro" id="IPR036938">
    <property type="entry name" value="PAP2/HPO_sf"/>
</dbReference>
<dbReference type="Pfam" id="PF01569">
    <property type="entry name" value="PAP2"/>
    <property type="match status" value="1"/>
</dbReference>
<keyword evidence="2" id="KW-0812">Transmembrane</keyword>
<evidence type="ECO:0000313" key="4">
    <source>
        <dbReference type="EMBL" id="RKN35619.1"/>
    </source>
</evidence>